<dbReference type="InterPro" id="IPR029063">
    <property type="entry name" value="SAM-dependent_MTases_sf"/>
</dbReference>
<feature type="region of interest" description="Disordered" evidence="1">
    <location>
        <begin position="148"/>
        <end position="212"/>
    </location>
</feature>
<reference evidence="2 3" key="1">
    <citation type="journal article" date="2020" name="Phytopathology">
        <title>Genome Sequence Resources of Colletotrichum truncatum, C. plurivorum, C. musicola, and C. sojae: Four Species Pathogenic to Soybean (Glycine max).</title>
        <authorList>
            <person name="Rogerio F."/>
            <person name="Boufleur T.R."/>
            <person name="Ciampi-Guillardi M."/>
            <person name="Sukno S.A."/>
            <person name="Thon M.R."/>
            <person name="Massola Junior N.S."/>
            <person name="Baroncelli R."/>
        </authorList>
    </citation>
    <scope>NUCLEOTIDE SEQUENCE [LARGE SCALE GENOMIC DNA]</scope>
    <source>
        <strain evidence="2 3">LFN0009</strain>
    </source>
</reference>
<keyword evidence="2" id="KW-0489">Methyltransferase</keyword>
<dbReference type="EMBL" id="WIGN01000576">
    <property type="protein sequence ID" value="KAF6788137.1"/>
    <property type="molecule type" value="Genomic_DNA"/>
</dbReference>
<dbReference type="GO" id="GO:0008168">
    <property type="term" value="F:methyltransferase activity"/>
    <property type="evidence" value="ECO:0007669"/>
    <property type="project" value="UniProtKB-KW"/>
</dbReference>
<protein>
    <submittedName>
        <fullName evidence="2">O-methyltransferase</fullName>
    </submittedName>
</protein>
<name>A0A8H6IND3_9PEZI</name>
<sequence>MASEGLDSGVHLLFDIHDRTYQALPDAVAELGYSHVDDIRNGVFQKAFGTELSCYEYLVHNPELQGHMQDAMKLQPPDGDWLAALPVGDAVAKSESDDPERVLFVDIGGGMGHQCLRLRERYPDAPGRVIVQDMPITIGRIPKPMPHGVEAMAHSFDDPQPVRGESRGPSGPNPGPGRHHRTIANIRKPQAPSSTTCATSSTACQTTTPSRC</sequence>
<dbReference type="AlphaFoldDB" id="A0A8H6IND3"/>
<evidence type="ECO:0000313" key="3">
    <source>
        <dbReference type="Proteomes" id="UP000652219"/>
    </source>
</evidence>
<gene>
    <name evidence="2" type="ORF">CSOJ01_15093</name>
</gene>
<feature type="compositionally biased region" description="Low complexity" evidence="1">
    <location>
        <begin position="189"/>
        <end position="212"/>
    </location>
</feature>
<dbReference type="PANTHER" id="PTHR43712">
    <property type="entry name" value="PUTATIVE (AFU_ORTHOLOGUE AFUA_4G14580)-RELATED"/>
    <property type="match status" value="1"/>
</dbReference>
<dbReference type="SUPFAM" id="SSF53335">
    <property type="entry name" value="S-adenosyl-L-methionine-dependent methyltransferases"/>
    <property type="match status" value="1"/>
</dbReference>
<keyword evidence="3" id="KW-1185">Reference proteome</keyword>
<evidence type="ECO:0000313" key="2">
    <source>
        <dbReference type="EMBL" id="KAF6788137.1"/>
    </source>
</evidence>
<dbReference type="PANTHER" id="PTHR43712:SF4">
    <property type="entry name" value="O-METHYLTRANSFERASE DOMAIN-CONTAINING PROTEIN"/>
    <property type="match status" value="1"/>
</dbReference>
<dbReference type="Gene3D" id="3.40.50.150">
    <property type="entry name" value="Vaccinia Virus protein VP39"/>
    <property type="match status" value="1"/>
</dbReference>
<dbReference type="GO" id="GO:0032259">
    <property type="term" value="P:methylation"/>
    <property type="evidence" value="ECO:0007669"/>
    <property type="project" value="UniProtKB-KW"/>
</dbReference>
<keyword evidence="2" id="KW-0808">Transferase</keyword>
<dbReference type="Proteomes" id="UP000652219">
    <property type="component" value="Unassembled WGS sequence"/>
</dbReference>
<organism evidence="2 3">
    <name type="scientific">Colletotrichum sojae</name>
    <dbReference type="NCBI Taxonomy" id="2175907"/>
    <lineage>
        <taxon>Eukaryota</taxon>
        <taxon>Fungi</taxon>
        <taxon>Dikarya</taxon>
        <taxon>Ascomycota</taxon>
        <taxon>Pezizomycotina</taxon>
        <taxon>Sordariomycetes</taxon>
        <taxon>Hypocreomycetidae</taxon>
        <taxon>Glomerellales</taxon>
        <taxon>Glomerellaceae</taxon>
        <taxon>Colletotrichum</taxon>
        <taxon>Colletotrichum orchidearum species complex</taxon>
    </lineage>
</organism>
<accession>A0A8H6IND3</accession>
<proteinExistence type="predicted"/>
<comment type="caution">
    <text evidence="2">The sequence shown here is derived from an EMBL/GenBank/DDBJ whole genome shotgun (WGS) entry which is preliminary data.</text>
</comment>
<evidence type="ECO:0000256" key="1">
    <source>
        <dbReference type="SAM" id="MobiDB-lite"/>
    </source>
</evidence>